<gene>
    <name evidence="1" type="ORF">H0485_00195</name>
</gene>
<keyword evidence="2" id="KW-1185">Reference proteome</keyword>
<reference evidence="1 2" key="1">
    <citation type="submission" date="2020-07" db="EMBL/GenBank/DDBJ databases">
        <title>Pseudogemmobacter sp. nov., isolated from poultry manure in Taiwan.</title>
        <authorList>
            <person name="Lin S.-Y."/>
            <person name="Tang Y.-S."/>
            <person name="Young C.-C."/>
        </authorList>
    </citation>
    <scope>NUCLEOTIDE SEQUENCE [LARGE SCALE GENOMIC DNA]</scope>
    <source>
        <strain evidence="1 2">CC-YST710</strain>
    </source>
</reference>
<dbReference type="Proteomes" id="UP001198571">
    <property type="component" value="Unassembled WGS sequence"/>
</dbReference>
<proteinExistence type="predicted"/>
<name>A0ABS8CGD0_9RHOB</name>
<organism evidence="1 2">
    <name type="scientific">Pseudogemmobacter faecipullorum</name>
    <dbReference type="NCBI Taxonomy" id="2755041"/>
    <lineage>
        <taxon>Bacteria</taxon>
        <taxon>Pseudomonadati</taxon>
        <taxon>Pseudomonadota</taxon>
        <taxon>Alphaproteobacteria</taxon>
        <taxon>Rhodobacterales</taxon>
        <taxon>Paracoccaceae</taxon>
        <taxon>Pseudogemmobacter</taxon>
    </lineage>
</organism>
<sequence>MEKLNQVAAKFQTAILTRPGQMETLSIRFAELMSHPASDEAQISELCHALDQMIRELD</sequence>
<accession>A0ABS8CGD0</accession>
<dbReference type="EMBL" id="JACDXX010000001">
    <property type="protein sequence ID" value="MCB5408424.1"/>
    <property type="molecule type" value="Genomic_DNA"/>
</dbReference>
<comment type="caution">
    <text evidence="1">The sequence shown here is derived from an EMBL/GenBank/DDBJ whole genome shotgun (WGS) entry which is preliminary data.</text>
</comment>
<dbReference type="RefSeq" id="WP_226933299.1">
    <property type="nucleotide sequence ID" value="NZ_JACDXX010000001.1"/>
</dbReference>
<protein>
    <submittedName>
        <fullName evidence="1">Uncharacterized protein</fullName>
    </submittedName>
</protein>
<evidence type="ECO:0000313" key="2">
    <source>
        <dbReference type="Proteomes" id="UP001198571"/>
    </source>
</evidence>
<evidence type="ECO:0000313" key="1">
    <source>
        <dbReference type="EMBL" id="MCB5408424.1"/>
    </source>
</evidence>